<sequence>MKLFEFQAKEAFAESGIPIPQGILCSTVAEVQTALKAIGLPCVLKSQVLRGGRGKAGLIQVVKTEDEAMGKAAELFASPHGVFRILVEQAVDIAQELYLAITLNPVTAQISIISSAEGGVEIEKLAEESPEKLVKVDVDIDRGLMPHHVREVTFGLGLQDELAKKVGEVLRNLYKVFRKYGAELAEINPLFVDADGEIVAGDGKLITDDNMGNFDGKYPLTRAHFDSDTEYEAALEGIPYLQFDGDISLMCAGAGLTTTVFDLINYAGGTVANYLEFGGPNYKKAREAMRLCLRNKCKVILVVTFGTIARADVMANGLVEAINELNPDVPIVTCIRGTNEEEAFDTLRVAGLDPLGETEEAVQRAVDIAAGRVK</sequence>
<comment type="similarity">
    <text evidence="2">Belongs to the succinate/malate CoA ligase beta subunit family.</text>
</comment>
<proteinExistence type="inferred from homology"/>
<evidence type="ECO:0000256" key="1">
    <source>
        <dbReference type="ARBA" id="ARBA00001946"/>
    </source>
</evidence>
<gene>
    <name evidence="9" type="primary">sucC</name>
    <name evidence="9" type="ORF">KL86DES1_10736</name>
</gene>
<dbReference type="PANTHER" id="PTHR11815:SF10">
    <property type="entry name" value="SUCCINATE--COA LIGASE [GDP-FORMING] SUBUNIT BETA, MITOCHONDRIAL"/>
    <property type="match status" value="1"/>
</dbReference>
<evidence type="ECO:0000256" key="2">
    <source>
        <dbReference type="ARBA" id="ARBA00009182"/>
    </source>
</evidence>
<evidence type="ECO:0000256" key="5">
    <source>
        <dbReference type="ARBA" id="ARBA00022741"/>
    </source>
</evidence>
<dbReference type="SUPFAM" id="SSF52210">
    <property type="entry name" value="Succinyl-CoA synthetase domains"/>
    <property type="match status" value="1"/>
</dbReference>
<dbReference type="Pfam" id="PF00549">
    <property type="entry name" value="Ligase_CoA"/>
    <property type="match status" value="1"/>
</dbReference>
<protein>
    <submittedName>
        <fullName evidence="9">Succinyl-CoA ligase (ADP-forming) subunit beta</fullName>
        <ecNumber evidence="9">6.2.1.5</ecNumber>
    </submittedName>
</protein>
<name>A0A212L0D4_9BACT</name>
<reference evidence="9" key="1">
    <citation type="submission" date="2016-08" db="EMBL/GenBank/DDBJ databases">
        <authorList>
            <person name="Seilhamer J.J."/>
        </authorList>
    </citation>
    <scope>NUCLEOTIDE SEQUENCE</scope>
    <source>
        <strain evidence="9">86-1</strain>
    </source>
</reference>
<evidence type="ECO:0000259" key="8">
    <source>
        <dbReference type="PROSITE" id="PS50975"/>
    </source>
</evidence>
<dbReference type="PROSITE" id="PS50975">
    <property type="entry name" value="ATP_GRASP"/>
    <property type="match status" value="1"/>
</dbReference>
<evidence type="ECO:0000256" key="3">
    <source>
        <dbReference type="ARBA" id="ARBA00022598"/>
    </source>
</evidence>
<dbReference type="PANTHER" id="PTHR11815">
    <property type="entry name" value="SUCCINYL-COA SYNTHETASE BETA CHAIN"/>
    <property type="match status" value="1"/>
</dbReference>
<keyword evidence="7" id="KW-0067">ATP-binding</keyword>
<dbReference type="InterPro" id="IPR016102">
    <property type="entry name" value="Succinyl-CoA_synth-like"/>
</dbReference>
<keyword evidence="4" id="KW-0479">Metal-binding</keyword>
<dbReference type="GO" id="GO:0005524">
    <property type="term" value="F:ATP binding"/>
    <property type="evidence" value="ECO:0007669"/>
    <property type="project" value="UniProtKB-UniRule"/>
</dbReference>
<dbReference type="PIRSF" id="PIRSF001554">
    <property type="entry name" value="SucCS_beta"/>
    <property type="match status" value="1"/>
</dbReference>
<organism evidence="9">
    <name type="scientific">uncultured Desulfovibrio sp</name>
    <dbReference type="NCBI Taxonomy" id="167968"/>
    <lineage>
        <taxon>Bacteria</taxon>
        <taxon>Pseudomonadati</taxon>
        <taxon>Thermodesulfobacteriota</taxon>
        <taxon>Desulfovibrionia</taxon>
        <taxon>Desulfovibrionales</taxon>
        <taxon>Desulfovibrionaceae</taxon>
        <taxon>Desulfovibrio</taxon>
        <taxon>environmental samples</taxon>
    </lineage>
</organism>
<keyword evidence="5 7" id="KW-0547">Nucleotide-binding</keyword>
<dbReference type="EMBL" id="FMJC01000001">
    <property type="protein sequence ID" value="SCM70947.1"/>
    <property type="molecule type" value="Genomic_DNA"/>
</dbReference>
<dbReference type="AlphaFoldDB" id="A0A212L0D4"/>
<evidence type="ECO:0000256" key="4">
    <source>
        <dbReference type="ARBA" id="ARBA00022723"/>
    </source>
</evidence>
<evidence type="ECO:0000256" key="7">
    <source>
        <dbReference type="PROSITE-ProRule" id="PRU00409"/>
    </source>
</evidence>
<dbReference type="GO" id="GO:0004775">
    <property type="term" value="F:succinate-CoA ligase (ADP-forming) activity"/>
    <property type="evidence" value="ECO:0007669"/>
    <property type="project" value="UniProtKB-EC"/>
</dbReference>
<dbReference type="Gene3D" id="3.30.1490.20">
    <property type="entry name" value="ATP-grasp fold, A domain"/>
    <property type="match status" value="1"/>
</dbReference>
<dbReference type="RefSeq" id="WP_179979541.1">
    <property type="nucleotide sequence ID" value="NZ_LT608333.1"/>
</dbReference>
<dbReference type="InterPro" id="IPR017866">
    <property type="entry name" value="Succ-CoA_synthase_bsu_CS"/>
</dbReference>
<evidence type="ECO:0000313" key="9">
    <source>
        <dbReference type="EMBL" id="SCM70947.1"/>
    </source>
</evidence>
<evidence type="ECO:0000256" key="6">
    <source>
        <dbReference type="ARBA" id="ARBA00022842"/>
    </source>
</evidence>
<feature type="domain" description="ATP-grasp" evidence="8">
    <location>
        <begin position="9"/>
        <end position="239"/>
    </location>
</feature>
<dbReference type="GO" id="GO:0006099">
    <property type="term" value="P:tricarboxylic acid cycle"/>
    <property type="evidence" value="ECO:0007669"/>
    <property type="project" value="InterPro"/>
</dbReference>
<dbReference type="PROSITE" id="PS01217">
    <property type="entry name" value="SUCCINYL_COA_LIG_3"/>
    <property type="match status" value="1"/>
</dbReference>
<comment type="cofactor">
    <cofactor evidence="1">
        <name>Mg(2+)</name>
        <dbReference type="ChEBI" id="CHEBI:18420"/>
    </cofactor>
</comment>
<dbReference type="InterPro" id="IPR005809">
    <property type="entry name" value="Succ_CoA_ligase-like_bsu"/>
</dbReference>
<keyword evidence="3 9" id="KW-0436">Ligase</keyword>
<dbReference type="InterPro" id="IPR005811">
    <property type="entry name" value="SUCC_ACL_C"/>
</dbReference>
<dbReference type="InterPro" id="IPR013815">
    <property type="entry name" value="ATP_grasp_subdomain_1"/>
</dbReference>
<dbReference type="GO" id="GO:0006104">
    <property type="term" value="P:succinyl-CoA metabolic process"/>
    <property type="evidence" value="ECO:0007669"/>
    <property type="project" value="TreeGrafter"/>
</dbReference>
<dbReference type="EC" id="6.2.1.5" evidence="9"/>
<dbReference type="Gene3D" id="3.40.50.261">
    <property type="entry name" value="Succinyl-CoA synthetase domains"/>
    <property type="match status" value="1"/>
</dbReference>
<dbReference type="Pfam" id="PF08442">
    <property type="entry name" value="ATP-grasp_2"/>
    <property type="match status" value="1"/>
</dbReference>
<dbReference type="InterPro" id="IPR011761">
    <property type="entry name" value="ATP-grasp"/>
</dbReference>
<dbReference type="InterPro" id="IPR013650">
    <property type="entry name" value="ATP-grasp_succ-CoA_synth-type"/>
</dbReference>
<accession>A0A212L0D4</accession>
<dbReference type="Gene3D" id="3.30.470.20">
    <property type="entry name" value="ATP-grasp fold, B domain"/>
    <property type="match status" value="1"/>
</dbReference>
<dbReference type="GO" id="GO:0042709">
    <property type="term" value="C:succinate-CoA ligase complex"/>
    <property type="evidence" value="ECO:0007669"/>
    <property type="project" value="TreeGrafter"/>
</dbReference>
<dbReference type="GO" id="GO:0046872">
    <property type="term" value="F:metal ion binding"/>
    <property type="evidence" value="ECO:0007669"/>
    <property type="project" value="UniProtKB-KW"/>
</dbReference>
<dbReference type="SUPFAM" id="SSF56059">
    <property type="entry name" value="Glutathione synthetase ATP-binding domain-like"/>
    <property type="match status" value="1"/>
</dbReference>
<keyword evidence="6" id="KW-0460">Magnesium</keyword>
<dbReference type="FunFam" id="3.30.470.20:FF:000002">
    <property type="entry name" value="Succinate--CoA ligase [ADP-forming] subunit beta"/>
    <property type="match status" value="1"/>
</dbReference>